<keyword evidence="2" id="KW-1185">Reference proteome</keyword>
<sequence>MSGNHDTARDEVAQRYLPLHIALYSLRRPGGRASASIYSTQADGGQTFVEMIRSDEILALCTTYLEDRGAPVFADGKRHDDYLDDLEALLRAGTAPTTAQQEALRRVPPR</sequence>
<dbReference type="Proteomes" id="UP000698752">
    <property type="component" value="Unassembled WGS sequence"/>
</dbReference>
<evidence type="ECO:0000313" key="1">
    <source>
        <dbReference type="EMBL" id="MBR0650335.1"/>
    </source>
</evidence>
<protein>
    <submittedName>
        <fullName evidence="1">Uncharacterized protein</fullName>
    </submittedName>
</protein>
<accession>A0ABS5EH41</accession>
<comment type="caution">
    <text evidence="1">The sequence shown here is derived from an EMBL/GenBank/DDBJ whole genome shotgun (WGS) entry which is preliminary data.</text>
</comment>
<reference evidence="2" key="1">
    <citation type="journal article" date="2021" name="Syst. Appl. Microbiol.">
        <title>Roseomonas hellenica sp. nov., isolated from roots of wild-growing Alkanna tinctoria.</title>
        <authorList>
            <person name="Rat A."/>
            <person name="Naranjo H.D."/>
            <person name="Lebbe L."/>
            <person name="Cnockaert M."/>
            <person name="Krigas N."/>
            <person name="Grigoriadou K."/>
            <person name="Maloupa E."/>
            <person name="Willems A."/>
        </authorList>
    </citation>
    <scope>NUCLEOTIDE SEQUENCE [LARGE SCALE GENOMIC DNA]</scope>
    <source>
        <strain evidence="2">LMG 31159</strain>
    </source>
</reference>
<evidence type="ECO:0000313" key="2">
    <source>
        <dbReference type="Proteomes" id="UP000698752"/>
    </source>
</evidence>
<name>A0ABS5EH41_9PROT</name>
<proteinExistence type="predicted"/>
<gene>
    <name evidence="1" type="ORF">GXW78_11730</name>
</gene>
<organism evidence="1 2">
    <name type="scientific">Neoroseomonas terrae</name>
    <dbReference type="NCBI Taxonomy" id="424799"/>
    <lineage>
        <taxon>Bacteria</taxon>
        <taxon>Pseudomonadati</taxon>
        <taxon>Pseudomonadota</taxon>
        <taxon>Alphaproteobacteria</taxon>
        <taxon>Acetobacterales</taxon>
        <taxon>Acetobacteraceae</taxon>
        <taxon>Neoroseomonas</taxon>
    </lineage>
</organism>
<dbReference type="EMBL" id="JAAEDI010000011">
    <property type="protein sequence ID" value="MBR0650335.1"/>
    <property type="molecule type" value="Genomic_DNA"/>
</dbReference>
<dbReference type="RefSeq" id="WP_211868950.1">
    <property type="nucleotide sequence ID" value="NZ_JAAEDI010000011.1"/>
</dbReference>